<evidence type="ECO:0000256" key="4">
    <source>
        <dbReference type="ARBA" id="ARBA00023125"/>
    </source>
</evidence>
<dbReference type="PANTHER" id="PTHR11361:SF148">
    <property type="entry name" value="DNA MISMATCH REPAIR PROTEIN MSH6"/>
    <property type="match status" value="1"/>
</dbReference>
<dbReference type="Pfam" id="PF00488">
    <property type="entry name" value="MutS_V"/>
    <property type="match status" value="1"/>
</dbReference>
<evidence type="ECO:0000256" key="1">
    <source>
        <dbReference type="ARBA" id="ARBA00006271"/>
    </source>
</evidence>
<protein>
    <recommendedName>
        <fullName evidence="7">DNA mismatch repair proteins mutS family domain-containing protein</fullName>
    </recommendedName>
</protein>
<feature type="compositionally biased region" description="Acidic residues" evidence="6">
    <location>
        <begin position="27"/>
        <end position="42"/>
    </location>
</feature>
<evidence type="ECO:0000256" key="3">
    <source>
        <dbReference type="ARBA" id="ARBA00022840"/>
    </source>
</evidence>
<evidence type="ECO:0000259" key="7">
    <source>
        <dbReference type="SMART" id="SM00534"/>
    </source>
</evidence>
<dbReference type="InterPro" id="IPR045076">
    <property type="entry name" value="MutS"/>
</dbReference>
<dbReference type="EMBL" id="JALLBG020000312">
    <property type="protein sequence ID" value="KAL3756254.1"/>
    <property type="molecule type" value="Genomic_DNA"/>
</dbReference>
<accession>A0ABD3M0J2</accession>
<dbReference type="InterPro" id="IPR027417">
    <property type="entry name" value="P-loop_NTPase"/>
</dbReference>
<comment type="caution">
    <text evidence="8">The sequence shown here is derived from an EMBL/GenBank/DDBJ whole genome shotgun (WGS) entry which is preliminary data.</text>
</comment>
<proteinExistence type="inferred from homology"/>
<dbReference type="SMART" id="SM00534">
    <property type="entry name" value="MUTSac"/>
    <property type="match status" value="1"/>
</dbReference>
<organism evidence="8 9">
    <name type="scientific">Discostella pseudostelligera</name>
    <dbReference type="NCBI Taxonomy" id="259834"/>
    <lineage>
        <taxon>Eukaryota</taxon>
        <taxon>Sar</taxon>
        <taxon>Stramenopiles</taxon>
        <taxon>Ochrophyta</taxon>
        <taxon>Bacillariophyta</taxon>
        <taxon>Coscinodiscophyceae</taxon>
        <taxon>Thalassiosirophycidae</taxon>
        <taxon>Stephanodiscales</taxon>
        <taxon>Stephanodiscaceae</taxon>
        <taxon>Discostella</taxon>
    </lineage>
</organism>
<keyword evidence="4" id="KW-0238">DNA-binding</keyword>
<evidence type="ECO:0000313" key="8">
    <source>
        <dbReference type="EMBL" id="KAL3756254.1"/>
    </source>
</evidence>
<keyword evidence="9" id="KW-1185">Reference proteome</keyword>
<feature type="coiled-coil region" evidence="5">
    <location>
        <begin position="652"/>
        <end position="679"/>
    </location>
</feature>
<keyword evidence="2" id="KW-0547">Nucleotide-binding</keyword>
<evidence type="ECO:0000313" key="9">
    <source>
        <dbReference type="Proteomes" id="UP001530293"/>
    </source>
</evidence>
<feature type="domain" description="DNA mismatch repair proteins mutS family" evidence="7">
    <location>
        <begin position="443"/>
        <end position="642"/>
    </location>
</feature>
<dbReference type="Gene3D" id="3.40.50.300">
    <property type="entry name" value="P-loop containing nucleotide triphosphate hydrolases"/>
    <property type="match status" value="1"/>
</dbReference>
<dbReference type="InterPro" id="IPR000432">
    <property type="entry name" value="DNA_mismatch_repair_MutS_C"/>
</dbReference>
<name>A0ABD3M0J2_9STRA</name>
<gene>
    <name evidence="8" type="ORF">ACHAWU_007205</name>
</gene>
<dbReference type="PANTHER" id="PTHR11361">
    <property type="entry name" value="DNA MISMATCH REPAIR PROTEIN MUTS FAMILY MEMBER"/>
    <property type="match status" value="1"/>
</dbReference>
<evidence type="ECO:0000256" key="2">
    <source>
        <dbReference type="ARBA" id="ARBA00022741"/>
    </source>
</evidence>
<dbReference type="GO" id="GO:0003677">
    <property type="term" value="F:DNA binding"/>
    <property type="evidence" value="ECO:0007669"/>
    <property type="project" value="UniProtKB-KW"/>
</dbReference>
<dbReference type="AlphaFoldDB" id="A0ABD3M0J2"/>
<dbReference type="SUPFAM" id="SSF52540">
    <property type="entry name" value="P-loop containing nucleoside triphosphate hydrolases"/>
    <property type="match status" value="1"/>
</dbReference>
<reference evidence="8 9" key="1">
    <citation type="submission" date="2024-10" db="EMBL/GenBank/DDBJ databases">
        <title>Updated reference genomes for cyclostephanoid diatoms.</title>
        <authorList>
            <person name="Roberts W.R."/>
            <person name="Alverson A.J."/>
        </authorList>
    </citation>
    <scope>NUCLEOTIDE SEQUENCE [LARGE SCALE GENOMIC DNA]</scope>
    <source>
        <strain evidence="8 9">AJA232-27</strain>
    </source>
</reference>
<evidence type="ECO:0000256" key="6">
    <source>
        <dbReference type="SAM" id="MobiDB-lite"/>
    </source>
</evidence>
<evidence type="ECO:0000256" key="5">
    <source>
        <dbReference type="SAM" id="Coils"/>
    </source>
</evidence>
<keyword evidence="3" id="KW-0067">ATP-binding</keyword>
<dbReference type="GO" id="GO:0005524">
    <property type="term" value="F:ATP binding"/>
    <property type="evidence" value="ECO:0007669"/>
    <property type="project" value="UniProtKB-KW"/>
</dbReference>
<keyword evidence="5" id="KW-0175">Coiled coil</keyword>
<sequence>MRRRGRFVAMLSTTGEDYFHKGSIGDTDTDIDMSSQGEEESDDRYRIPPTLVNTLDLESLMNHLATYACTKRGKEAILDLVVIPTTSPIISLLQNSGKRISLFGHNQQRQRRQDWYAGSRIGWRNDKHARALSTPIISIAQSAEEAVSEYQLVHDAMMILKSQQSSNHVIPLPPMFDLYDGVSSTSNVDSDDDEWIDLCLAPLPPGMDIYQEIDLQTILQAEQVIKLLLMTYEWATSHHSVPLGLVNVTRQMECIGEIEDKDGNGVTDEDSSMRSINGLREIYETLKGTVEIVRAGPSLSDPNNRFSYQFQLTSGTGRFPELDKLRIKEEGLLNQKRDNSEQLSLVRGEISILEDLIKRKLITSMIRSARDVQRSMNTLARLDVIFARASFGCDWDGAIPKVGDDGQIYVEKFVHPVLAIEKEIEKSQVITPVDLILPERGGYQALIISGPNGGGKTLALKSFGLVAMMAKLGMPITTSSGVGGSNSPVVHYFEDILVEVGDSQSIRKQESTLMARLNSLSSLIQKMSLSDSSDTKLILLDELGGGTDPAAGSALAQSILEKLISIDTDCRVVATTHSPQLKALSKTDSRFESASVLMGEDKNPTFHLRYGVTGDSFALEAARRARPSLPEDVLLRAAELMNGGGEDAANILKQYLTALEKEQQNALELKTETEATRKEVIQYKNDMISKLQVSRMQLSRLESRLSSIFDTLKEDDTRETFELVGDSLEELRLIKRKLQTEEDLLSEKGLRRVPDSYSFYEGETVVIIADGEWKGYDAIVRAVDKDDPMTVTVFPVLDFFSIDDDLEQESIALRRREIAIFDIPDWRYSDSTAVGTKSSSERKRSGANVLNVLSTLSTSKIKSSTSYTAKGENTFISARQRKAAAAAAKQKKGNKKK</sequence>
<feature type="region of interest" description="Disordered" evidence="6">
    <location>
        <begin position="21"/>
        <end position="43"/>
    </location>
</feature>
<dbReference type="Proteomes" id="UP001530293">
    <property type="component" value="Unassembled WGS sequence"/>
</dbReference>
<comment type="similarity">
    <text evidence="1">Belongs to the DNA mismatch repair MutS family.</text>
</comment>